<organism evidence="1 2">
    <name type="scientific">Colletotrichum noveboracense</name>
    <dbReference type="NCBI Taxonomy" id="2664923"/>
    <lineage>
        <taxon>Eukaryota</taxon>
        <taxon>Fungi</taxon>
        <taxon>Dikarya</taxon>
        <taxon>Ascomycota</taxon>
        <taxon>Pezizomycotina</taxon>
        <taxon>Sordariomycetes</taxon>
        <taxon>Hypocreomycetidae</taxon>
        <taxon>Glomerellales</taxon>
        <taxon>Glomerellaceae</taxon>
        <taxon>Colletotrichum</taxon>
        <taxon>Colletotrichum gloeosporioides species complex</taxon>
    </lineage>
</organism>
<name>A0A9W4RZF0_9PEZI</name>
<protein>
    <recommendedName>
        <fullName evidence="3">Phosphotransferase enzyme family protein</fullName>
    </recommendedName>
</protein>
<dbReference type="AlphaFoldDB" id="A0A9W4RZF0"/>
<comment type="caution">
    <text evidence="1">The sequence shown here is derived from an EMBL/GenBank/DDBJ whole genome shotgun (WGS) entry which is preliminary data.</text>
</comment>
<dbReference type="SUPFAM" id="SSF56112">
    <property type="entry name" value="Protein kinase-like (PK-like)"/>
    <property type="match status" value="1"/>
</dbReference>
<evidence type="ECO:0008006" key="3">
    <source>
        <dbReference type="Google" id="ProtNLM"/>
    </source>
</evidence>
<dbReference type="EMBL" id="CAMGZC010000864">
    <property type="protein sequence ID" value="CAI0650425.1"/>
    <property type="molecule type" value="Genomic_DNA"/>
</dbReference>
<dbReference type="InterPro" id="IPR011009">
    <property type="entry name" value="Kinase-like_dom_sf"/>
</dbReference>
<evidence type="ECO:0000313" key="1">
    <source>
        <dbReference type="EMBL" id="CAI0650425.1"/>
    </source>
</evidence>
<dbReference type="Proteomes" id="UP001152533">
    <property type="component" value="Unassembled WGS sequence"/>
</dbReference>
<proteinExistence type="predicted"/>
<reference evidence="1" key="1">
    <citation type="submission" date="2022-08" db="EMBL/GenBank/DDBJ databases">
        <authorList>
            <person name="Giroux E."/>
            <person name="Giroux E."/>
        </authorList>
    </citation>
    <scope>NUCLEOTIDE SEQUENCE</scope>
    <source>
        <strain evidence="1">H1091258</strain>
    </source>
</reference>
<gene>
    <name evidence="1" type="ORF">CGXH109_LOCUS95901</name>
</gene>
<evidence type="ECO:0000313" key="2">
    <source>
        <dbReference type="Proteomes" id="UP001152533"/>
    </source>
</evidence>
<sequence>MNHEYYQERLDFVKSVVEGFGLEPTEITPVEYQEDAPFPYNNFIYKIILAKLASPKSFHNAGSYTTHPPDGGVSTIVMRLANPRAQDIIQDNRVENELAAIHLARKGLQAFKPEISGLIPAIYAWRSHGGAKDGFSWTLMEFKEGVPLDSEFQNLSEADRKDVLGQIADVFTGLQRAPIPESIPAHGGLTINESGEIVGGQLTTLRGAPWAS</sequence>
<keyword evidence="2" id="KW-1185">Reference proteome</keyword>
<accession>A0A9W4RZF0</accession>